<dbReference type="GO" id="GO:0046872">
    <property type="term" value="F:metal ion binding"/>
    <property type="evidence" value="ECO:0007669"/>
    <property type="project" value="UniProtKB-KW"/>
</dbReference>
<dbReference type="PATRIC" id="fig|1449350.3.peg.2398"/>
<comment type="similarity">
    <text evidence="4">Belongs to the cyclic nucleotide phosphodiesterase class-III family.</text>
</comment>
<dbReference type="EMBL" id="JALZ01000011">
    <property type="protein sequence ID" value="ETX14332.1"/>
    <property type="molecule type" value="Genomic_DNA"/>
</dbReference>
<dbReference type="PANTHER" id="PTHR42988">
    <property type="entry name" value="PHOSPHOHYDROLASE"/>
    <property type="match status" value="1"/>
</dbReference>
<name>X7EEI2_9RHOB</name>
<keyword evidence="7" id="KW-1185">Reference proteome</keyword>
<dbReference type="InterPro" id="IPR004843">
    <property type="entry name" value="Calcineurin-like_PHP"/>
</dbReference>
<dbReference type="AlphaFoldDB" id="X7EEI2"/>
<comment type="caution">
    <text evidence="6">The sequence shown here is derived from an EMBL/GenBank/DDBJ whole genome shotgun (WGS) entry which is preliminary data.</text>
</comment>
<accession>X7EEI2</accession>
<evidence type="ECO:0000256" key="3">
    <source>
        <dbReference type="ARBA" id="ARBA00023004"/>
    </source>
</evidence>
<dbReference type="STRING" id="1449350.OCH239_03290"/>
<organism evidence="6 7">
    <name type="scientific">Roseivivax halodurans JCM 10272</name>
    <dbReference type="NCBI Taxonomy" id="1449350"/>
    <lineage>
        <taxon>Bacteria</taxon>
        <taxon>Pseudomonadati</taxon>
        <taxon>Pseudomonadota</taxon>
        <taxon>Alphaproteobacteria</taxon>
        <taxon>Rhodobacterales</taxon>
        <taxon>Roseobacteraceae</taxon>
        <taxon>Roseivivax</taxon>
    </lineage>
</organism>
<keyword evidence="1" id="KW-0479">Metal-binding</keyword>
<dbReference type="InterPro" id="IPR050884">
    <property type="entry name" value="CNP_phosphodiesterase-III"/>
</dbReference>
<sequence>MVHLSDLHFGRDRPELLQPLIDEVNGAGADLVVVSGDLTQRARHEQFRSARAFLDRLTAPVLAIPGNHDTPLDNLAVRLLRPWGRFRKHISRDLEPSHEGEGYLVAGMNTADPQAWQRGRLRWRSLVRAGDRMKAAHASGRLGVLAMHHPPEHMPEDEKSRMRGADPALSALSAQGADIVLCGHLHVWRAMPFRATAGLLLVQAGTGLSTRVRGEPNDLNILRIEGRKVTVERRGAGEDLRFSTLSRTRFEKVDGRWRTLR</sequence>
<dbReference type="GO" id="GO:0016787">
    <property type="term" value="F:hydrolase activity"/>
    <property type="evidence" value="ECO:0007669"/>
    <property type="project" value="UniProtKB-KW"/>
</dbReference>
<dbReference type="SUPFAM" id="SSF56300">
    <property type="entry name" value="Metallo-dependent phosphatases"/>
    <property type="match status" value="1"/>
</dbReference>
<evidence type="ECO:0000313" key="7">
    <source>
        <dbReference type="Proteomes" id="UP000022447"/>
    </source>
</evidence>
<keyword evidence="2" id="KW-0378">Hydrolase</keyword>
<reference evidence="6 7" key="1">
    <citation type="submission" date="2014-01" db="EMBL/GenBank/DDBJ databases">
        <title>Roseivivax halodurans JCM 10272 Genome Sequencing.</title>
        <authorList>
            <person name="Lai Q."/>
            <person name="Li G."/>
            <person name="Shao Z."/>
        </authorList>
    </citation>
    <scope>NUCLEOTIDE SEQUENCE [LARGE SCALE GENOMIC DNA]</scope>
    <source>
        <strain evidence="6 7">JCM 10272</strain>
    </source>
</reference>
<dbReference type="InterPro" id="IPR029052">
    <property type="entry name" value="Metallo-depent_PP-like"/>
</dbReference>
<dbReference type="Proteomes" id="UP000022447">
    <property type="component" value="Unassembled WGS sequence"/>
</dbReference>
<evidence type="ECO:0000256" key="1">
    <source>
        <dbReference type="ARBA" id="ARBA00022723"/>
    </source>
</evidence>
<dbReference type="CDD" id="cd07400">
    <property type="entry name" value="MPP_1"/>
    <property type="match status" value="1"/>
</dbReference>
<feature type="domain" description="Calcineurin-like phosphoesterase" evidence="5">
    <location>
        <begin position="2"/>
        <end position="187"/>
    </location>
</feature>
<dbReference type="Pfam" id="PF00149">
    <property type="entry name" value="Metallophos"/>
    <property type="match status" value="1"/>
</dbReference>
<gene>
    <name evidence="6" type="ORF">OCH239_03290</name>
</gene>
<protein>
    <submittedName>
        <fullName evidence="6">Phospodiesterase</fullName>
    </submittedName>
</protein>
<dbReference type="eggNOG" id="COG1409">
    <property type="taxonomic scope" value="Bacteria"/>
</dbReference>
<keyword evidence="3" id="KW-0408">Iron</keyword>
<evidence type="ECO:0000256" key="2">
    <source>
        <dbReference type="ARBA" id="ARBA00022801"/>
    </source>
</evidence>
<evidence type="ECO:0000313" key="6">
    <source>
        <dbReference type="EMBL" id="ETX14332.1"/>
    </source>
</evidence>
<dbReference type="PANTHER" id="PTHR42988:SF2">
    <property type="entry name" value="CYCLIC NUCLEOTIDE PHOSPHODIESTERASE CBUA0032-RELATED"/>
    <property type="match status" value="1"/>
</dbReference>
<evidence type="ECO:0000259" key="5">
    <source>
        <dbReference type="Pfam" id="PF00149"/>
    </source>
</evidence>
<proteinExistence type="inferred from homology"/>
<dbReference type="Gene3D" id="3.60.21.10">
    <property type="match status" value="1"/>
</dbReference>
<evidence type="ECO:0000256" key="4">
    <source>
        <dbReference type="ARBA" id="ARBA00025742"/>
    </source>
</evidence>